<evidence type="ECO:0000313" key="4">
    <source>
        <dbReference type="EMBL" id="ACL10987.1"/>
    </source>
</evidence>
<proteinExistence type="predicted"/>
<accession>B8D4F6</accession>
<dbReference type="GO" id="GO:0016747">
    <property type="term" value="F:acyltransferase activity, transferring groups other than amino-acyl groups"/>
    <property type="evidence" value="ECO:0007669"/>
    <property type="project" value="InterPro"/>
</dbReference>
<keyword evidence="1" id="KW-0414">Isoprene biosynthesis</keyword>
<reference evidence="4 5" key="1">
    <citation type="journal article" date="2009" name="J. Bacteriol.">
        <title>Complete genome sequence of the anaerobic, protein-degrading hyperthermophilic crenarchaeon Desulfurococcus kamchatkensis.</title>
        <authorList>
            <person name="Ravin N.V."/>
            <person name="Mardanov A.V."/>
            <person name="Beletsky A.V."/>
            <person name="Kublanov I.V."/>
            <person name="Kolganova T.V."/>
            <person name="Lebedinsky A.V."/>
            <person name="Chernyh N.A."/>
            <person name="Bonch-Osmolovskaya E.A."/>
            <person name="Skryabin K.G."/>
        </authorList>
    </citation>
    <scope>NUCLEOTIDE SEQUENCE [LARGE SCALE GENOMIC DNA]</scope>
    <source>
        <strain evidence="5">DSM 18924 / JCM 16383 / VKM B-2413 / 1221n</strain>
    </source>
</reference>
<evidence type="ECO:0000259" key="3">
    <source>
        <dbReference type="Pfam" id="PF22691"/>
    </source>
</evidence>
<dbReference type="CDD" id="cd00829">
    <property type="entry name" value="SCP-x_thiolase"/>
    <property type="match status" value="1"/>
</dbReference>
<name>B8D4F6_DESA1</name>
<evidence type="ECO:0000256" key="1">
    <source>
        <dbReference type="ARBA" id="ARBA00023229"/>
    </source>
</evidence>
<feature type="domain" description="Thiolase N-terminal" evidence="2">
    <location>
        <begin position="4"/>
        <end position="220"/>
    </location>
</feature>
<dbReference type="Gene3D" id="3.40.47.10">
    <property type="match status" value="1"/>
</dbReference>
<dbReference type="Proteomes" id="UP000006903">
    <property type="component" value="Chromosome"/>
</dbReference>
<dbReference type="InterPro" id="IPR055140">
    <property type="entry name" value="Thiolase_C_2"/>
</dbReference>
<dbReference type="HOGENOM" id="CLU_035425_4_0_2"/>
<dbReference type="NCBIfam" id="NF004720">
    <property type="entry name" value="PRK06064.1"/>
    <property type="match status" value="1"/>
</dbReference>
<evidence type="ECO:0000313" key="5">
    <source>
        <dbReference type="Proteomes" id="UP000006903"/>
    </source>
</evidence>
<dbReference type="Pfam" id="PF22691">
    <property type="entry name" value="Thiolase_C_1"/>
    <property type="match status" value="1"/>
</dbReference>
<sequence length="391" mass="41816">MDSVFIVGVGMTKISRFYEQSARELFSQALWKAIEDAGGVKPKALVVGNMMSSVLMNQDSLGALLADYAGLRGIPAFKVEAACGSGGAALYAGYAMVKAGITDVVAVGGIEKQTEATTPYVTRALAQAADADFEVFYGVSFTGLNAMIARLYMQLFGYSEEDLSHWPLKMHEYASYNPYAQLPRKTSMKEILESPMIADPIRLFHAAPLGDGAAAVLLVRGEEKAREIAKSTGRDTLVELAGIGMATDSVDLASRNNILVMESTVKAAQEALKMAGLSLKDIDYAEIHDAFHITGYAALEDIGFAPKGEAPKLFKEGRFQKGDKPEVNFSGGLKARGHPVGATGIYQVVESVMQLRGDFPGFKASTPATALTHNIGGVSTIAVVSVLKRWR</sequence>
<gene>
    <name evidence="4" type="ordered locus">DKAM_0661</name>
</gene>
<evidence type="ECO:0000259" key="2">
    <source>
        <dbReference type="Pfam" id="PF00108"/>
    </source>
</evidence>
<dbReference type="InterPro" id="IPR016039">
    <property type="entry name" value="Thiolase-like"/>
</dbReference>
<feature type="domain" description="Thiolase C-terminal" evidence="3">
    <location>
        <begin position="244"/>
        <end position="389"/>
    </location>
</feature>
<organism evidence="4 5">
    <name type="scientific">Desulfurococcus amylolyticus (strain DSM 18924 / JCM 16383 / VKM B-2413 / 1221n)</name>
    <name type="common">Desulfurococcus kamchatkensis</name>
    <dbReference type="NCBI Taxonomy" id="490899"/>
    <lineage>
        <taxon>Archaea</taxon>
        <taxon>Thermoproteota</taxon>
        <taxon>Thermoprotei</taxon>
        <taxon>Desulfurococcales</taxon>
        <taxon>Desulfurococcaceae</taxon>
        <taxon>Desulfurococcus</taxon>
    </lineage>
</organism>
<dbReference type="Pfam" id="PF00108">
    <property type="entry name" value="Thiolase_N"/>
    <property type="match status" value="1"/>
</dbReference>
<dbReference type="RefSeq" id="WP_012608328.1">
    <property type="nucleotide sequence ID" value="NC_011766.1"/>
</dbReference>
<dbReference type="InterPro" id="IPR002155">
    <property type="entry name" value="Thiolase"/>
</dbReference>
<dbReference type="SUPFAM" id="SSF53901">
    <property type="entry name" value="Thiolase-like"/>
    <property type="match status" value="1"/>
</dbReference>
<dbReference type="EMBL" id="CP001140">
    <property type="protein sequence ID" value="ACL10987.1"/>
    <property type="molecule type" value="Genomic_DNA"/>
</dbReference>
<dbReference type="GeneID" id="7170847"/>
<dbReference type="eggNOG" id="arCOG01278">
    <property type="taxonomic scope" value="Archaea"/>
</dbReference>
<dbReference type="InterPro" id="IPR020616">
    <property type="entry name" value="Thiolase_N"/>
</dbReference>
<protein>
    <submittedName>
        <fullName evidence="4">Thiolase</fullName>
    </submittedName>
</protein>
<dbReference type="KEGG" id="dka:DKAM_0661"/>
<dbReference type="AlphaFoldDB" id="B8D4F6"/>
<dbReference type="STRING" id="490899.DKAM_0661"/>
<dbReference type="GO" id="GO:0008299">
    <property type="term" value="P:isoprenoid biosynthetic process"/>
    <property type="evidence" value="ECO:0007669"/>
    <property type="project" value="UniProtKB-KW"/>
</dbReference>
<dbReference type="PANTHER" id="PTHR42870">
    <property type="entry name" value="ACETYL-COA C-ACETYLTRANSFERASE"/>
    <property type="match status" value="1"/>
</dbReference>
<dbReference type="PANTHER" id="PTHR42870:SF6">
    <property type="entry name" value="ACETYL-COA C-ACYLTRANSFERASE"/>
    <property type="match status" value="1"/>
</dbReference>
<dbReference type="PIRSF" id="PIRSF000429">
    <property type="entry name" value="Ac-CoA_Ac_transf"/>
    <property type="match status" value="1"/>
</dbReference>